<feature type="region of interest" description="Disordered" evidence="1">
    <location>
        <begin position="1"/>
        <end position="114"/>
    </location>
</feature>
<reference evidence="2 3" key="1">
    <citation type="journal article" date="2018" name="Mol. Biol. Evol.">
        <title>Broad Genomic Sampling Reveals a Smut Pathogenic Ancestry of the Fungal Clade Ustilaginomycotina.</title>
        <authorList>
            <person name="Kijpornyongpan T."/>
            <person name="Mondo S.J."/>
            <person name="Barry K."/>
            <person name="Sandor L."/>
            <person name="Lee J."/>
            <person name="Lipzen A."/>
            <person name="Pangilinan J."/>
            <person name="LaButti K."/>
            <person name="Hainaut M."/>
            <person name="Henrissat B."/>
            <person name="Grigoriev I.V."/>
            <person name="Spatafora J.W."/>
            <person name="Aime M.C."/>
        </authorList>
    </citation>
    <scope>NUCLEOTIDE SEQUENCE [LARGE SCALE GENOMIC DNA]</scope>
    <source>
        <strain evidence="2 3">MCA 4186</strain>
    </source>
</reference>
<feature type="region of interest" description="Disordered" evidence="1">
    <location>
        <begin position="522"/>
        <end position="545"/>
    </location>
</feature>
<feature type="compositionally biased region" description="Polar residues" evidence="1">
    <location>
        <begin position="1058"/>
        <end position="1067"/>
    </location>
</feature>
<dbReference type="Proteomes" id="UP000245946">
    <property type="component" value="Unassembled WGS sequence"/>
</dbReference>
<protein>
    <submittedName>
        <fullName evidence="2">Uncharacterized protein</fullName>
    </submittedName>
</protein>
<evidence type="ECO:0000313" key="3">
    <source>
        <dbReference type="Proteomes" id="UP000245946"/>
    </source>
</evidence>
<feature type="compositionally biased region" description="Polar residues" evidence="1">
    <location>
        <begin position="765"/>
        <end position="792"/>
    </location>
</feature>
<feature type="region of interest" description="Disordered" evidence="1">
    <location>
        <begin position="274"/>
        <end position="343"/>
    </location>
</feature>
<feature type="region of interest" description="Disordered" evidence="1">
    <location>
        <begin position="1049"/>
        <end position="1089"/>
    </location>
</feature>
<feature type="compositionally biased region" description="Low complexity" evidence="1">
    <location>
        <begin position="81"/>
        <end position="101"/>
    </location>
</feature>
<feature type="compositionally biased region" description="Low complexity" evidence="1">
    <location>
        <begin position="1164"/>
        <end position="1173"/>
    </location>
</feature>
<feature type="region of interest" description="Disordered" evidence="1">
    <location>
        <begin position="358"/>
        <end position="377"/>
    </location>
</feature>
<feature type="compositionally biased region" description="Low complexity" evidence="1">
    <location>
        <begin position="282"/>
        <end position="298"/>
    </location>
</feature>
<proteinExistence type="predicted"/>
<feature type="compositionally biased region" description="Low complexity" evidence="1">
    <location>
        <begin position="752"/>
        <end position="764"/>
    </location>
</feature>
<feature type="region of interest" description="Disordered" evidence="1">
    <location>
        <begin position="648"/>
        <end position="700"/>
    </location>
</feature>
<evidence type="ECO:0000256" key="1">
    <source>
        <dbReference type="SAM" id="MobiDB-lite"/>
    </source>
</evidence>
<feature type="compositionally biased region" description="Low complexity" evidence="1">
    <location>
        <begin position="33"/>
        <end position="52"/>
    </location>
</feature>
<feature type="region of interest" description="Disordered" evidence="1">
    <location>
        <begin position="719"/>
        <end position="801"/>
    </location>
</feature>
<organism evidence="2 3">
    <name type="scientific">Tilletiopsis washingtonensis</name>
    <dbReference type="NCBI Taxonomy" id="58919"/>
    <lineage>
        <taxon>Eukaryota</taxon>
        <taxon>Fungi</taxon>
        <taxon>Dikarya</taxon>
        <taxon>Basidiomycota</taxon>
        <taxon>Ustilaginomycotina</taxon>
        <taxon>Exobasidiomycetes</taxon>
        <taxon>Entylomatales</taxon>
        <taxon>Entylomatales incertae sedis</taxon>
        <taxon>Tilletiopsis</taxon>
    </lineage>
</organism>
<dbReference type="EMBL" id="KZ819289">
    <property type="protein sequence ID" value="PWN98971.1"/>
    <property type="molecule type" value="Genomic_DNA"/>
</dbReference>
<sequence>MPPAQTSTPPSHMRTAPSGYRQSASLGKIPSPASAHAMNGSAAARNGAAGPGELRSQPAAPASQRRSYTGPWLQPVEYADDSSASDGEAAAPTPRAASNAPRWSMPAGSQTATRSRDALLSALGAVRQAEAALRTAGEALHLAISTVAATPHPETDTDELLTADESQAETSGLQARRASFVDPNLTPTSCSPSEGMGIALGSPASHRVSAAVPSRIGGHLLAESVSRPTSRRDMYTPVEDFAGLDSSFEAETATEGLHCQDRRSFELYAPAASAAPDQVPRSASSAKALSVAAPPSDASSDKEEASPSFRFELDVPSAELEEGSDCSPGATASTPRQRRSQSELGGIEIHLDSTFIDPPSRRVSLQPERRVAPNGPRQLEPLCVETKVSGSPELKSFMEPPSAAPSEGDFGTQLAFGSTERAILTQDLSEDSTMSVSASTLIERASNFLQAKQLGHASRSTNATTEDRDYEGDETAELIEDAYYQPLPQPIAEPHQLSLIEECTEPATSAGWDTTGTLVSDTRSLSHRSSAGVGQVTSRDATRTETPATTATILDLYGDSARSLTPATPSRRYLGSTDHTPASTSVLAALIGHNLAADISLARNDGPATPEGGDLSLPQFGSPDGTPLRQVRAQYARMLRLSRDELSATASANAVPPPVPSKTGVRSPDASLRHEDFTSNSQPQLGKSHWSSATSSWNLSSDSRGFQLRSDLTAALGASADRSMPSATTAGPAGRSIVTQADETRDMTSALRSSGSQRSGAVSSEDSQYSTTEATGQTTHGRSNSFSRGARTSQEHQQRRKLIQEQRLKAHQQGVLSAAALVALTSFDSEAGTPLTPVAVVEMSAKKAEKQKAAPAHALPADGYALPLPPPRQEPVPFSHPREAPCPPPRGTSKKRAFLPQRRAGAAETHEPGSRWPSDESRHSSGALRSPPPPPQLSGAQDKAPPLPSLDGAQPGEATTRGSAMSVTKWFSRKAKGLSGQALQPRKVGSFDALKDLVPPAKTGRPRSASVQQRESTDDSDAALTEELRDDDTLSRGSVEVGTGWLSTHGNALLAPQTPETYRSASPHSRDWARIVSPDTAKARPKSTNESFAALGASPEAPLRAKQIAAARGIQLSPQVTDSASYFPRVAPAAQLTPLTPGTEDLRRAGSWGDASPTLPPPLSARTAASTSASERDYRRGSWLLAQAQSPIVRRVSVRSLGDMPIIGTAASGGGAGAEGAVVAPTAAHGIGETPPVHSSSSRRRLSDLILRRPLA</sequence>
<feature type="region of interest" description="Disordered" evidence="1">
    <location>
        <begin position="851"/>
        <end position="1037"/>
    </location>
</feature>
<name>A0A316ZBP1_9BASI</name>
<dbReference type="AlphaFoldDB" id="A0A316ZBP1"/>
<feature type="region of interest" description="Disordered" evidence="1">
    <location>
        <begin position="602"/>
        <end position="627"/>
    </location>
</feature>
<feature type="region of interest" description="Disordered" evidence="1">
    <location>
        <begin position="1136"/>
        <end position="1173"/>
    </location>
</feature>
<dbReference type="RefSeq" id="XP_025599250.1">
    <property type="nucleotide sequence ID" value="XM_025745130.1"/>
</dbReference>
<evidence type="ECO:0000313" key="2">
    <source>
        <dbReference type="EMBL" id="PWN98971.1"/>
    </source>
</evidence>
<feature type="compositionally biased region" description="Basic and acidic residues" evidence="1">
    <location>
        <begin position="908"/>
        <end position="923"/>
    </location>
</feature>
<feature type="compositionally biased region" description="Low complexity" evidence="1">
    <location>
        <begin position="688"/>
        <end position="700"/>
    </location>
</feature>
<dbReference type="GeneID" id="37272674"/>
<accession>A0A316ZBP1</accession>
<keyword evidence="3" id="KW-1185">Reference proteome</keyword>
<gene>
    <name evidence="2" type="ORF">FA09DRAFT_359583</name>
</gene>
<feature type="compositionally biased region" description="Polar residues" evidence="1">
    <location>
        <begin position="1"/>
        <end position="10"/>
    </location>
</feature>